<gene>
    <name evidence="1" type="ORF">LACBIDRAFT_333322</name>
</gene>
<reference evidence="1 2" key="1">
    <citation type="journal article" date="2008" name="Nature">
        <title>The genome of Laccaria bicolor provides insights into mycorrhizal symbiosis.</title>
        <authorList>
            <person name="Martin F."/>
            <person name="Aerts A."/>
            <person name="Ahren D."/>
            <person name="Brun A."/>
            <person name="Danchin E.G.J."/>
            <person name="Duchaussoy F."/>
            <person name="Gibon J."/>
            <person name="Kohler A."/>
            <person name="Lindquist E."/>
            <person name="Pereda V."/>
            <person name="Salamov A."/>
            <person name="Shapiro H.J."/>
            <person name="Wuyts J."/>
            <person name="Blaudez D."/>
            <person name="Buee M."/>
            <person name="Brokstein P."/>
            <person name="Canbaeck B."/>
            <person name="Cohen D."/>
            <person name="Courty P.E."/>
            <person name="Coutinho P.M."/>
            <person name="Delaruelle C."/>
            <person name="Detter J.C."/>
            <person name="Deveau A."/>
            <person name="DiFazio S."/>
            <person name="Duplessis S."/>
            <person name="Fraissinet-Tachet L."/>
            <person name="Lucic E."/>
            <person name="Frey-Klett P."/>
            <person name="Fourrey C."/>
            <person name="Feussner I."/>
            <person name="Gay G."/>
            <person name="Grimwood J."/>
            <person name="Hoegger P.J."/>
            <person name="Jain P."/>
            <person name="Kilaru S."/>
            <person name="Labbe J."/>
            <person name="Lin Y.C."/>
            <person name="Legue V."/>
            <person name="Le Tacon F."/>
            <person name="Marmeisse R."/>
            <person name="Melayah D."/>
            <person name="Montanini B."/>
            <person name="Muratet M."/>
            <person name="Nehls U."/>
            <person name="Niculita-Hirzel H."/>
            <person name="Oudot-Le Secq M.P."/>
            <person name="Peter M."/>
            <person name="Quesneville H."/>
            <person name="Rajashekar B."/>
            <person name="Reich M."/>
            <person name="Rouhier N."/>
            <person name="Schmutz J."/>
            <person name="Yin T."/>
            <person name="Chalot M."/>
            <person name="Henrissat B."/>
            <person name="Kuees U."/>
            <person name="Lucas S."/>
            <person name="Van de Peer Y."/>
            <person name="Podila G.K."/>
            <person name="Polle A."/>
            <person name="Pukkila P.J."/>
            <person name="Richardson P.M."/>
            <person name="Rouze P."/>
            <person name="Sanders I.R."/>
            <person name="Stajich J.E."/>
            <person name="Tunlid A."/>
            <person name="Tuskan G."/>
            <person name="Grigoriev I.V."/>
        </authorList>
    </citation>
    <scope>NUCLEOTIDE SEQUENCE [LARGE SCALE GENOMIC DNA]</scope>
    <source>
        <strain evidence="2">S238N-H82 / ATCC MYA-4686</strain>
    </source>
</reference>
<dbReference type="EMBL" id="DS547139">
    <property type="protein sequence ID" value="EDR01401.1"/>
    <property type="molecule type" value="Genomic_DNA"/>
</dbReference>
<dbReference type="KEGG" id="lbc:LACBIDRAFT_333322"/>
<dbReference type="Proteomes" id="UP000001194">
    <property type="component" value="Unassembled WGS sequence"/>
</dbReference>
<proteinExistence type="predicted"/>
<dbReference type="GeneID" id="6083608"/>
<keyword evidence="2" id="KW-1185">Reference proteome</keyword>
<accession>B0DVK2</accession>
<sequence>MSRGEVKNYTALPKTPNKTVQFQMPSGASINYTIFQEIGTSTLLTMQSLHQGVICKDIQDQDNAACLDITAPIQSQPKMTLWATTYNSRWEELKMGIPVDKMDEWRDLNQVLDSNDMNIILYYFYRIAHSVIFTLIWSHLSDPGFNSFGTLMGQDEGSRFLGIRSQPLGPVESSGVHVDYVGDGKVLGQGGGQGFTPPSGACYHLWWDPLSDVALCALTSLKANAYLLLRDGHDSTSSWII</sequence>
<evidence type="ECO:0000313" key="1">
    <source>
        <dbReference type="EMBL" id="EDR01401.1"/>
    </source>
</evidence>
<name>B0DVK2_LACBS</name>
<protein>
    <submittedName>
        <fullName evidence="1">Predicted protein</fullName>
    </submittedName>
</protein>
<evidence type="ECO:0000313" key="2">
    <source>
        <dbReference type="Proteomes" id="UP000001194"/>
    </source>
</evidence>
<dbReference type="AlphaFoldDB" id="B0DVK2"/>
<dbReference type="RefSeq" id="XP_001887946.1">
    <property type="nucleotide sequence ID" value="XM_001887911.1"/>
</dbReference>
<dbReference type="HOGENOM" id="CLU_1151952_0_0_1"/>
<organism evidence="2">
    <name type="scientific">Laccaria bicolor (strain S238N-H82 / ATCC MYA-4686)</name>
    <name type="common">Bicoloured deceiver</name>
    <name type="synonym">Laccaria laccata var. bicolor</name>
    <dbReference type="NCBI Taxonomy" id="486041"/>
    <lineage>
        <taxon>Eukaryota</taxon>
        <taxon>Fungi</taxon>
        <taxon>Dikarya</taxon>
        <taxon>Basidiomycota</taxon>
        <taxon>Agaricomycotina</taxon>
        <taxon>Agaricomycetes</taxon>
        <taxon>Agaricomycetidae</taxon>
        <taxon>Agaricales</taxon>
        <taxon>Agaricineae</taxon>
        <taxon>Hydnangiaceae</taxon>
        <taxon>Laccaria</taxon>
    </lineage>
</organism>
<dbReference type="InParanoid" id="B0DVK2"/>